<dbReference type="InterPro" id="IPR040999">
    <property type="entry name" value="Mak_N_cap"/>
</dbReference>
<keyword evidence="3" id="KW-0418">Kinase</keyword>
<name>A0ABX8C824_9ACTN</name>
<keyword evidence="7" id="KW-1185">Reference proteome</keyword>
<keyword evidence="4" id="KW-0067">ATP-binding</keyword>
<dbReference type="RefSeq" id="WP_212643330.1">
    <property type="nucleotide sequence ID" value="NZ_CP074132.1"/>
</dbReference>
<reference evidence="7" key="1">
    <citation type="submission" date="2021-05" db="EMBL/GenBank/DDBJ databases">
        <title>Direct Submission.</title>
        <authorList>
            <person name="Li K."/>
            <person name="Gao J."/>
        </authorList>
    </citation>
    <scope>NUCLEOTIDE SEQUENCE [LARGE SCALE GENOMIC DNA]</scope>
    <source>
        <strain evidence="7">HDS12</strain>
    </source>
</reference>
<keyword evidence="2" id="KW-0547">Nucleotide-binding</keyword>
<gene>
    <name evidence="6" type="ORF">KGD83_08760</name>
</gene>
<feature type="domain" description="Maltokinase N-terminal cap" evidence="5">
    <location>
        <begin position="20"/>
        <end position="99"/>
    </location>
</feature>
<dbReference type="Pfam" id="PF18085">
    <property type="entry name" value="Mak_N_cap"/>
    <property type="match status" value="1"/>
</dbReference>
<evidence type="ECO:0000313" key="7">
    <source>
        <dbReference type="Proteomes" id="UP000678016"/>
    </source>
</evidence>
<dbReference type="NCBIfam" id="NF047744">
    <property type="entry name" value="CG0192_rel"/>
    <property type="match status" value="1"/>
</dbReference>
<protein>
    <recommendedName>
        <fullName evidence="5">Maltokinase N-terminal cap domain-containing protein</fullName>
    </recommendedName>
</protein>
<proteinExistence type="predicted"/>
<evidence type="ECO:0000259" key="5">
    <source>
        <dbReference type="Pfam" id="PF18085"/>
    </source>
</evidence>
<evidence type="ECO:0000256" key="2">
    <source>
        <dbReference type="ARBA" id="ARBA00022741"/>
    </source>
</evidence>
<dbReference type="Proteomes" id="UP000678016">
    <property type="component" value="Chromosome"/>
</dbReference>
<evidence type="ECO:0000313" key="6">
    <source>
        <dbReference type="EMBL" id="QUX30579.1"/>
    </source>
</evidence>
<dbReference type="EMBL" id="CP074132">
    <property type="protein sequence ID" value="QUX30579.1"/>
    <property type="molecule type" value="Genomic_DNA"/>
</dbReference>
<organism evidence="6 7">
    <name type="scientific">Nocardiopsis akebiae</name>
    <dbReference type="NCBI Taxonomy" id="2831968"/>
    <lineage>
        <taxon>Bacteria</taxon>
        <taxon>Bacillati</taxon>
        <taxon>Actinomycetota</taxon>
        <taxon>Actinomycetes</taxon>
        <taxon>Streptosporangiales</taxon>
        <taxon>Nocardiopsidaceae</taxon>
        <taxon>Nocardiopsis</taxon>
    </lineage>
</organism>
<evidence type="ECO:0000256" key="4">
    <source>
        <dbReference type="ARBA" id="ARBA00022840"/>
    </source>
</evidence>
<evidence type="ECO:0000256" key="1">
    <source>
        <dbReference type="ARBA" id="ARBA00022679"/>
    </source>
</evidence>
<keyword evidence="1" id="KW-0808">Transferase</keyword>
<evidence type="ECO:0000256" key="3">
    <source>
        <dbReference type="ARBA" id="ARBA00022777"/>
    </source>
</evidence>
<sequence length="188" mass="20881">MAIIHKATVTPSKMTLISTWLDSQSWAGQGSDENLGKYRFDDPEGEVGVEAFLLRRGARLLHVPLTYRGEPLHGYEEHLVGTLEHSTLGTRWVYDGTKDAVAVACFQRALAGEQAQAELEVWQEGRLLERRPQQVLVSSEPAETVNDADRLIPNGKMLLPRVLGAASEGRRRLRARWGDEQAVVAVLV</sequence>
<accession>A0ABX8C824</accession>